<proteinExistence type="predicted"/>
<feature type="compositionally biased region" description="Polar residues" evidence="1">
    <location>
        <begin position="157"/>
        <end position="177"/>
    </location>
</feature>
<feature type="compositionally biased region" description="Polar residues" evidence="1">
    <location>
        <begin position="275"/>
        <end position="287"/>
    </location>
</feature>
<evidence type="ECO:0000313" key="2">
    <source>
        <dbReference type="EMBL" id="KAG5988100.1"/>
    </source>
</evidence>
<feature type="compositionally biased region" description="Polar residues" evidence="1">
    <location>
        <begin position="1"/>
        <end position="11"/>
    </location>
</feature>
<organism evidence="2 3">
    <name type="scientific">Claviceps pusilla</name>
    <dbReference type="NCBI Taxonomy" id="123648"/>
    <lineage>
        <taxon>Eukaryota</taxon>
        <taxon>Fungi</taxon>
        <taxon>Dikarya</taxon>
        <taxon>Ascomycota</taxon>
        <taxon>Pezizomycotina</taxon>
        <taxon>Sordariomycetes</taxon>
        <taxon>Hypocreomycetidae</taxon>
        <taxon>Hypocreales</taxon>
        <taxon>Clavicipitaceae</taxon>
        <taxon>Claviceps</taxon>
    </lineage>
</organism>
<reference evidence="2" key="1">
    <citation type="journal article" date="2020" name="bioRxiv">
        <title>Whole genome comparisons of ergot fungi reveals the divergence and evolution of species within the genus Claviceps are the result of varying mechanisms driving genome evolution and host range expansion.</title>
        <authorList>
            <person name="Wyka S.A."/>
            <person name="Mondo S.J."/>
            <person name="Liu M."/>
            <person name="Dettman J."/>
            <person name="Nalam V."/>
            <person name="Broders K.D."/>
        </authorList>
    </citation>
    <scope>NUCLEOTIDE SEQUENCE</scope>
    <source>
        <strain evidence="2">CCC 602</strain>
    </source>
</reference>
<feature type="compositionally biased region" description="Low complexity" evidence="1">
    <location>
        <begin position="121"/>
        <end position="142"/>
    </location>
</feature>
<feature type="compositionally biased region" description="Polar residues" evidence="1">
    <location>
        <begin position="318"/>
        <end position="339"/>
    </location>
</feature>
<evidence type="ECO:0008006" key="4">
    <source>
        <dbReference type="Google" id="ProtNLM"/>
    </source>
</evidence>
<dbReference type="Proteomes" id="UP000748025">
    <property type="component" value="Unassembled WGS sequence"/>
</dbReference>
<dbReference type="OrthoDB" id="2142961at2759"/>
<feature type="compositionally biased region" description="Basic and acidic residues" evidence="1">
    <location>
        <begin position="183"/>
        <end position="199"/>
    </location>
</feature>
<comment type="caution">
    <text evidence="2">The sequence shown here is derived from an EMBL/GenBank/DDBJ whole genome shotgun (WGS) entry which is preliminary data.</text>
</comment>
<feature type="compositionally biased region" description="Polar residues" evidence="1">
    <location>
        <begin position="205"/>
        <end position="215"/>
    </location>
</feature>
<sequence length="379" mass="40992">MSETPLRQRTTPARRNHGRQGARSAAHKAYASENDATTFEANPLLDTPQTPHIVDFDPNTTHDSSSRRAPNSKSRSKNKPKSRYGVTSPEFAPVAGQTPPQRSASIKPGMSTAYAGATFHASPAPSALPLPSFLSKSPLESPATAERRFAQVPSPPTTEQDVSTPFRPSSLPKTSESPLDFMFRAHREEKERDSRDKLSEWYTPKQESPGSLPQSEKNRMSKSRSVPHTRRGNLGAHSVGIDATELDGTPGGPMGPAFSTPYQDRIKAARPAARSNYTNNSRQQSENPLHDSPADDSTDALKKFLFGKTGPLYGGSHSAPSNSQAPPQTAPGSSGSIPRTNEIRPGGSRGSKIEAMEKDLRRILKLDSSSNPSSTDRIF</sequence>
<dbReference type="EMBL" id="SRPW01003140">
    <property type="protein sequence ID" value="KAG5988100.1"/>
    <property type="molecule type" value="Genomic_DNA"/>
</dbReference>
<protein>
    <recommendedName>
        <fullName evidence="4">Proteophosphoglycan 5</fullName>
    </recommendedName>
</protein>
<feature type="compositionally biased region" description="Basic residues" evidence="1">
    <location>
        <begin position="220"/>
        <end position="231"/>
    </location>
</feature>
<dbReference type="GO" id="GO:0016071">
    <property type="term" value="P:mRNA metabolic process"/>
    <property type="evidence" value="ECO:0007669"/>
    <property type="project" value="UniProtKB-ARBA"/>
</dbReference>
<accession>A0A9P7N5C4</accession>
<gene>
    <name evidence="2" type="ORF">E4U43_004834</name>
</gene>
<evidence type="ECO:0000256" key="1">
    <source>
        <dbReference type="SAM" id="MobiDB-lite"/>
    </source>
</evidence>
<keyword evidence="3" id="KW-1185">Reference proteome</keyword>
<evidence type="ECO:0000313" key="3">
    <source>
        <dbReference type="Proteomes" id="UP000748025"/>
    </source>
</evidence>
<feature type="region of interest" description="Disordered" evidence="1">
    <location>
        <begin position="1"/>
        <end position="356"/>
    </location>
</feature>
<dbReference type="InterPro" id="IPR028322">
    <property type="entry name" value="PNRC-like_rgn"/>
</dbReference>
<name>A0A9P7N5C4_9HYPO</name>
<dbReference type="AlphaFoldDB" id="A0A9P7N5C4"/>
<dbReference type="Pfam" id="PF15365">
    <property type="entry name" value="PNRC"/>
    <property type="match status" value="1"/>
</dbReference>